<dbReference type="AlphaFoldDB" id="A0A372IPN5"/>
<proteinExistence type="inferred from homology"/>
<evidence type="ECO:0000256" key="9">
    <source>
        <dbReference type="SAM" id="Phobius"/>
    </source>
</evidence>
<dbReference type="Pfam" id="PF16916">
    <property type="entry name" value="ZT_dimer"/>
    <property type="match status" value="1"/>
</dbReference>
<evidence type="ECO:0000256" key="5">
    <source>
        <dbReference type="ARBA" id="ARBA00022906"/>
    </source>
</evidence>
<dbReference type="InterPro" id="IPR027470">
    <property type="entry name" value="Cation_efflux_CTD"/>
</dbReference>
<feature type="transmembrane region" description="Helical" evidence="9">
    <location>
        <begin position="152"/>
        <end position="176"/>
    </location>
</feature>
<feature type="transmembrane region" description="Helical" evidence="9">
    <location>
        <begin position="17"/>
        <end position="37"/>
    </location>
</feature>
<dbReference type="Pfam" id="PF01545">
    <property type="entry name" value="Cation_efflux"/>
    <property type="match status" value="1"/>
</dbReference>
<dbReference type="GO" id="GO:0005886">
    <property type="term" value="C:plasma membrane"/>
    <property type="evidence" value="ECO:0007669"/>
    <property type="project" value="TreeGrafter"/>
</dbReference>
<evidence type="ECO:0000256" key="3">
    <source>
        <dbReference type="ARBA" id="ARBA00022448"/>
    </source>
</evidence>
<keyword evidence="6 9" id="KW-1133">Transmembrane helix</keyword>
<keyword evidence="4 9" id="KW-0812">Transmembrane</keyword>
<evidence type="ECO:0000259" key="11">
    <source>
        <dbReference type="Pfam" id="PF16916"/>
    </source>
</evidence>
<gene>
    <name evidence="12" type="ORF">D0Y96_08835</name>
</gene>
<dbReference type="Gene3D" id="1.20.1510.10">
    <property type="entry name" value="Cation efflux protein transmembrane domain"/>
    <property type="match status" value="1"/>
</dbReference>
<evidence type="ECO:0000313" key="13">
    <source>
        <dbReference type="Proteomes" id="UP000264702"/>
    </source>
</evidence>
<feature type="transmembrane region" description="Helical" evidence="9">
    <location>
        <begin position="88"/>
        <end position="108"/>
    </location>
</feature>
<dbReference type="SUPFAM" id="SSF160240">
    <property type="entry name" value="Cation efflux protein cytoplasmic domain-like"/>
    <property type="match status" value="1"/>
</dbReference>
<evidence type="ECO:0000313" key="12">
    <source>
        <dbReference type="EMBL" id="RFU16844.1"/>
    </source>
</evidence>
<keyword evidence="13" id="KW-1185">Reference proteome</keyword>
<dbReference type="EMBL" id="QVQT01000003">
    <property type="protein sequence ID" value="RFU16844.1"/>
    <property type="molecule type" value="Genomic_DNA"/>
</dbReference>
<dbReference type="InterPro" id="IPR027469">
    <property type="entry name" value="Cation_efflux_TMD_sf"/>
</dbReference>
<organism evidence="12 13">
    <name type="scientific">Paracidobacterium acidisoli</name>
    <dbReference type="NCBI Taxonomy" id="2303751"/>
    <lineage>
        <taxon>Bacteria</taxon>
        <taxon>Pseudomonadati</taxon>
        <taxon>Acidobacteriota</taxon>
        <taxon>Terriglobia</taxon>
        <taxon>Terriglobales</taxon>
        <taxon>Acidobacteriaceae</taxon>
        <taxon>Paracidobacterium</taxon>
    </lineage>
</organism>
<keyword evidence="3" id="KW-0813">Transport</keyword>
<evidence type="ECO:0000256" key="2">
    <source>
        <dbReference type="ARBA" id="ARBA00008873"/>
    </source>
</evidence>
<dbReference type="InterPro" id="IPR002524">
    <property type="entry name" value="Cation_efflux"/>
</dbReference>
<name>A0A372IPN5_9BACT</name>
<dbReference type="RefSeq" id="WP_117299012.1">
    <property type="nucleotide sequence ID" value="NZ_QVQT02000003.1"/>
</dbReference>
<evidence type="ECO:0000256" key="6">
    <source>
        <dbReference type="ARBA" id="ARBA00022989"/>
    </source>
</evidence>
<dbReference type="Gene3D" id="3.30.70.1350">
    <property type="entry name" value="Cation efflux protein, cytoplasmic domain"/>
    <property type="match status" value="1"/>
</dbReference>
<keyword evidence="5" id="KW-0862">Zinc</keyword>
<dbReference type="InterPro" id="IPR058533">
    <property type="entry name" value="Cation_efflux_TM"/>
</dbReference>
<comment type="subcellular location">
    <subcellularLocation>
        <location evidence="1">Membrane</location>
        <topology evidence="1">Multi-pass membrane protein</topology>
    </subcellularLocation>
</comment>
<protein>
    <submittedName>
        <fullName evidence="12">Cation transporter</fullName>
    </submittedName>
</protein>
<dbReference type="SUPFAM" id="SSF161111">
    <property type="entry name" value="Cation efflux protein transmembrane domain-like"/>
    <property type="match status" value="1"/>
</dbReference>
<sequence>MHVHATTAAAQKKMQRVLRFSLIATLAYVALTLLAGWRAHSLALISEAGHNASDALALVLSFVAVYFQGRPATDKKTFGYQRAGVLAAFLNALTLVLIAIWIGAEAIHRFGHPEAVQPRIMMLVAAAGVLMNGVIAALLWRVSHDVNIRSVFIHMLGDTLSTAAVIVGGAAILFTAQTWIDPALSLVIAALILWSSISIVRETLNILLEGTPHGISLSEIRSALCGIEGVEDVHDLHVWSLGSQTHALASHVTIADIPLSESNRILEKMKHTLSDRFHIHHTTLQFEHTECEVAHGCVMPVEEMAGHHHHHH</sequence>
<dbReference type="GO" id="GO:0005385">
    <property type="term" value="F:zinc ion transmembrane transporter activity"/>
    <property type="evidence" value="ECO:0007669"/>
    <property type="project" value="TreeGrafter"/>
</dbReference>
<dbReference type="NCBIfam" id="TIGR01297">
    <property type="entry name" value="CDF"/>
    <property type="match status" value="1"/>
</dbReference>
<dbReference type="Proteomes" id="UP000264702">
    <property type="component" value="Unassembled WGS sequence"/>
</dbReference>
<feature type="domain" description="Cation efflux protein cytoplasmic" evidence="11">
    <location>
        <begin position="213"/>
        <end position="288"/>
    </location>
</feature>
<feature type="transmembrane region" description="Helical" evidence="9">
    <location>
        <begin position="182"/>
        <end position="200"/>
    </location>
</feature>
<reference evidence="12 13" key="1">
    <citation type="submission" date="2018-08" db="EMBL/GenBank/DDBJ databases">
        <title>Acidipila sp. 4G-K13, an acidobacterium isolated from forest soil.</title>
        <authorList>
            <person name="Gao Z.-H."/>
            <person name="Qiu L.-H."/>
        </authorList>
    </citation>
    <scope>NUCLEOTIDE SEQUENCE [LARGE SCALE GENOMIC DNA]</scope>
    <source>
        <strain evidence="12 13">4G-K13</strain>
    </source>
</reference>
<dbReference type="OrthoDB" id="9809646at2"/>
<evidence type="ECO:0000256" key="1">
    <source>
        <dbReference type="ARBA" id="ARBA00004141"/>
    </source>
</evidence>
<dbReference type="InterPro" id="IPR050681">
    <property type="entry name" value="CDF/SLC30A"/>
</dbReference>
<dbReference type="PANTHER" id="PTHR11562">
    <property type="entry name" value="CATION EFFLUX PROTEIN/ ZINC TRANSPORTER"/>
    <property type="match status" value="1"/>
</dbReference>
<dbReference type="PANTHER" id="PTHR11562:SF17">
    <property type="entry name" value="RE54080P-RELATED"/>
    <property type="match status" value="1"/>
</dbReference>
<comment type="similarity">
    <text evidence="2">Belongs to the cation diffusion facilitator (CDF) transporter (TC 2.A.4) family. SLC30A subfamily.</text>
</comment>
<comment type="caution">
    <text evidence="12">The sequence shown here is derived from an EMBL/GenBank/DDBJ whole genome shotgun (WGS) entry which is preliminary data.</text>
</comment>
<accession>A0A372IPN5</accession>
<evidence type="ECO:0000256" key="8">
    <source>
        <dbReference type="ARBA" id="ARBA00023136"/>
    </source>
</evidence>
<evidence type="ECO:0000259" key="10">
    <source>
        <dbReference type="Pfam" id="PF01545"/>
    </source>
</evidence>
<keyword evidence="5" id="KW-0864">Zinc transport</keyword>
<keyword evidence="8 9" id="KW-0472">Membrane</keyword>
<evidence type="ECO:0000256" key="7">
    <source>
        <dbReference type="ARBA" id="ARBA00023065"/>
    </source>
</evidence>
<keyword evidence="7" id="KW-0406">Ion transport</keyword>
<feature type="domain" description="Cation efflux protein transmembrane" evidence="10">
    <location>
        <begin position="20"/>
        <end position="208"/>
    </location>
</feature>
<feature type="transmembrane region" description="Helical" evidence="9">
    <location>
        <begin position="49"/>
        <end position="67"/>
    </location>
</feature>
<dbReference type="InterPro" id="IPR036837">
    <property type="entry name" value="Cation_efflux_CTD_sf"/>
</dbReference>
<feature type="transmembrane region" description="Helical" evidence="9">
    <location>
        <begin position="120"/>
        <end position="140"/>
    </location>
</feature>
<evidence type="ECO:0000256" key="4">
    <source>
        <dbReference type="ARBA" id="ARBA00022692"/>
    </source>
</evidence>